<evidence type="ECO:0000313" key="2">
    <source>
        <dbReference type="Proteomes" id="UP000236161"/>
    </source>
</evidence>
<dbReference type="Gene3D" id="3.40.30.10">
    <property type="entry name" value="Glutaredoxin"/>
    <property type="match status" value="1"/>
</dbReference>
<sequence>MTMVTGFSPLPLAAPNLSSPALARARFRLSASLFLPLHISSNQGFRRPCPKLEPKRRLHRFTMAAAIVSSATEELPSILDSTSEPPSLFDGTASCQVFKVKIVVHSRAGVAGEDKAGGHLQNRPVWYKEKKVYPENKVSCLEHNNEVRGEKSNRILKSSSLPKSFYLTAIPLTSCVFSNACKGRYAAFNRIEAALWKFDDGAFFLGQFILVAIFQLILDVDSGCTLIAQGGFRPATDSECVAVLLFLDAAI</sequence>
<keyword evidence="1" id="KW-0808">Transferase</keyword>
<gene>
    <name evidence="1" type="primary">GSTZ5</name>
    <name evidence="1" type="ORF">AXF42_Ash020024</name>
</gene>
<dbReference type="PANTHER" id="PTHR44328:SF16">
    <property type="entry name" value="PROTEIN IN2-1 HOMOLOG B"/>
    <property type="match status" value="1"/>
</dbReference>
<dbReference type="PANTHER" id="PTHR44328">
    <property type="entry name" value="GLUTATHIONE S-TRANSFERASE L1"/>
    <property type="match status" value="1"/>
</dbReference>
<dbReference type="EMBL" id="KZ454389">
    <property type="protein sequence ID" value="PKA46273.1"/>
    <property type="molecule type" value="Genomic_DNA"/>
</dbReference>
<accession>A0A2H9ZSK4</accession>
<dbReference type="GO" id="GO:0004364">
    <property type="term" value="F:glutathione transferase activity"/>
    <property type="evidence" value="ECO:0007669"/>
    <property type="project" value="UniProtKB-EC"/>
</dbReference>
<keyword evidence="2" id="KW-1185">Reference proteome</keyword>
<dbReference type="AlphaFoldDB" id="A0A2H9ZSK4"/>
<reference evidence="1 2" key="1">
    <citation type="journal article" date="2017" name="Nature">
        <title>The Apostasia genome and the evolution of orchids.</title>
        <authorList>
            <person name="Zhang G.Q."/>
            <person name="Liu K.W."/>
            <person name="Li Z."/>
            <person name="Lohaus R."/>
            <person name="Hsiao Y.Y."/>
            <person name="Niu S.C."/>
            <person name="Wang J.Y."/>
            <person name="Lin Y.C."/>
            <person name="Xu Q."/>
            <person name="Chen L.J."/>
            <person name="Yoshida K."/>
            <person name="Fujiwara S."/>
            <person name="Wang Z.W."/>
            <person name="Zhang Y.Q."/>
            <person name="Mitsuda N."/>
            <person name="Wang M."/>
            <person name="Liu G.H."/>
            <person name="Pecoraro L."/>
            <person name="Huang H.X."/>
            <person name="Xiao X.J."/>
            <person name="Lin M."/>
            <person name="Wu X.Y."/>
            <person name="Wu W.L."/>
            <person name="Chen Y.Y."/>
            <person name="Chang S.B."/>
            <person name="Sakamoto S."/>
            <person name="Ohme-Takagi M."/>
            <person name="Yagi M."/>
            <person name="Zeng S.J."/>
            <person name="Shen C.Y."/>
            <person name="Yeh C.M."/>
            <person name="Luo Y.B."/>
            <person name="Tsai W.C."/>
            <person name="Van de Peer Y."/>
            <person name="Liu Z.J."/>
        </authorList>
    </citation>
    <scope>NUCLEOTIDE SEQUENCE [LARGE SCALE GENOMIC DNA]</scope>
    <source>
        <strain evidence="2">cv. Shenzhen</strain>
        <tissue evidence="1">Stem</tissue>
    </source>
</reference>
<dbReference type="InterPro" id="IPR044629">
    <property type="entry name" value="GSTL1/2/3"/>
</dbReference>
<dbReference type="EC" id="2.5.1.18" evidence="1"/>
<protein>
    <submittedName>
        <fullName evidence="1">Protein IN2-1 like B</fullName>
        <ecNumber evidence="1">2.5.1.18</ecNumber>
    </submittedName>
</protein>
<dbReference type="Proteomes" id="UP000236161">
    <property type="component" value="Unassembled WGS sequence"/>
</dbReference>
<name>A0A2H9ZSK4_9ASPA</name>
<dbReference type="STRING" id="1088818.A0A2H9ZSK4"/>
<evidence type="ECO:0000313" key="1">
    <source>
        <dbReference type="EMBL" id="PKA46273.1"/>
    </source>
</evidence>
<organism evidence="1 2">
    <name type="scientific">Apostasia shenzhenica</name>
    <dbReference type="NCBI Taxonomy" id="1088818"/>
    <lineage>
        <taxon>Eukaryota</taxon>
        <taxon>Viridiplantae</taxon>
        <taxon>Streptophyta</taxon>
        <taxon>Embryophyta</taxon>
        <taxon>Tracheophyta</taxon>
        <taxon>Spermatophyta</taxon>
        <taxon>Magnoliopsida</taxon>
        <taxon>Liliopsida</taxon>
        <taxon>Asparagales</taxon>
        <taxon>Orchidaceae</taxon>
        <taxon>Apostasioideae</taxon>
        <taxon>Apostasia</taxon>
    </lineage>
</organism>
<proteinExistence type="predicted"/>